<organism evidence="2 3">
    <name type="scientific">Roseibium aggregatum</name>
    <dbReference type="NCBI Taxonomy" id="187304"/>
    <lineage>
        <taxon>Bacteria</taxon>
        <taxon>Pseudomonadati</taxon>
        <taxon>Pseudomonadota</taxon>
        <taxon>Alphaproteobacteria</taxon>
        <taxon>Hyphomicrobiales</taxon>
        <taxon>Stappiaceae</taxon>
        <taxon>Roseibium</taxon>
    </lineage>
</organism>
<accession>A0A926P3N8</accession>
<evidence type="ECO:0000259" key="1">
    <source>
        <dbReference type="Pfam" id="PF07796"/>
    </source>
</evidence>
<dbReference type="RefSeq" id="WP_190291328.1">
    <property type="nucleotide sequence ID" value="NZ_JABFCZ010000010.1"/>
</dbReference>
<evidence type="ECO:0000313" key="3">
    <source>
        <dbReference type="Proteomes" id="UP000598467"/>
    </source>
</evidence>
<name>A0A926P3N8_9HYPH</name>
<proteinExistence type="predicted"/>
<sequence length="215" mass="23870">MASGVPLFPFEPEPAPLRKIGRVLVIACGALAREIKAIRELNGFTHIDLTCLPAQLHNTPQKIPEAVRAAVLQKRDLYDEILVAYADCGTGGLLDNVLEETGAKRIGGAHCYAFFTGLEAFDALEEDQLGTFYLTDFLARHFETMVMAPLGLNWHPHLRDLYFAHYTRVLYLAQTDDPKLEDAARKAAERLGLAFEMQKTGYGMLETFLGERTAG</sequence>
<gene>
    <name evidence="2" type="ORF">HK439_10310</name>
</gene>
<protein>
    <submittedName>
        <fullName evidence="2">DUF1638 domain-containing protein</fullName>
    </submittedName>
</protein>
<comment type="caution">
    <text evidence="2">The sequence shown here is derived from an EMBL/GenBank/DDBJ whole genome shotgun (WGS) entry which is preliminary data.</text>
</comment>
<evidence type="ECO:0000313" key="2">
    <source>
        <dbReference type="EMBL" id="MBD1546656.1"/>
    </source>
</evidence>
<dbReference type="Pfam" id="PF07796">
    <property type="entry name" value="DUF1638"/>
    <property type="match status" value="1"/>
</dbReference>
<feature type="domain" description="DUF1638" evidence="1">
    <location>
        <begin position="51"/>
        <end position="209"/>
    </location>
</feature>
<dbReference type="Proteomes" id="UP000598467">
    <property type="component" value="Unassembled WGS sequence"/>
</dbReference>
<reference evidence="2" key="1">
    <citation type="submission" date="2020-05" db="EMBL/GenBank/DDBJ databases">
        <title>Identification of trans-AT polyketide cluster in two marine bacteria, producers of a novel glutaramide-containing polyketide sesbanimide D and analogs.</title>
        <authorList>
            <person name="Kacar D."/>
            <person name="Rodriguez P."/>
            <person name="Canedo L."/>
            <person name="Gonzalez E."/>
            <person name="Galan B."/>
            <person name="De La Calle F."/>
            <person name="Garcia J.L."/>
        </authorList>
    </citation>
    <scope>NUCLEOTIDE SEQUENCE</scope>
    <source>
        <strain evidence="2">PHM038</strain>
    </source>
</reference>
<dbReference type="EMBL" id="JABFCZ010000010">
    <property type="protein sequence ID" value="MBD1546656.1"/>
    <property type="molecule type" value="Genomic_DNA"/>
</dbReference>
<dbReference type="AlphaFoldDB" id="A0A926P3N8"/>
<dbReference type="InterPro" id="IPR012437">
    <property type="entry name" value="DUF1638"/>
</dbReference>